<dbReference type="EMBL" id="LNIX01000005">
    <property type="protein sequence ID" value="OXA53655.1"/>
    <property type="molecule type" value="Genomic_DNA"/>
</dbReference>
<proteinExistence type="predicted"/>
<dbReference type="AlphaFoldDB" id="A0A226E7S4"/>
<gene>
    <name evidence="2" type="ORF">Fcan01_11747</name>
</gene>
<evidence type="ECO:0000313" key="2">
    <source>
        <dbReference type="EMBL" id="OXA53655.1"/>
    </source>
</evidence>
<evidence type="ECO:0000313" key="3">
    <source>
        <dbReference type="Proteomes" id="UP000198287"/>
    </source>
</evidence>
<sequence>MKEKREKGESKRLRMKEKEREREVEYRARVVIKRGRGVYRKQAEQARKLNKKVEISTWKVQGDDVYFQPSLVTELKYGIKLHPGIMDKKHLFVSIWNLSPRILTLFSGTVLGLGRPCKEAIESKLMSIAGMGTSDGKIPKTKEPFDAKYFDINPDAEELKKN</sequence>
<feature type="region of interest" description="Disordered" evidence="1">
    <location>
        <begin position="1"/>
        <end position="20"/>
    </location>
</feature>
<evidence type="ECO:0000256" key="1">
    <source>
        <dbReference type="SAM" id="MobiDB-lite"/>
    </source>
</evidence>
<comment type="caution">
    <text evidence="2">The sequence shown here is derived from an EMBL/GenBank/DDBJ whole genome shotgun (WGS) entry which is preliminary data.</text>
</comment>
<name>A0A226E7S4_FOLCA</name>
<dbReference type="Proteomes" id="UP000198287">
    <property type="component" value="Unassembled WGS sequence"/>
</dbReference>
<protein>
    <submittedName>
        <fullName evidence="2">Uncharacterized protein</fullName>
    </submittedName>
</protein>
<organism evidence="2 3">
    <name type="scientific">Folsomia candida</name>
    <name type="common">Springtail</name>
    <dbReference type="NCBI Taxonomy" id="158441"/>
    <lineage>
        <taxon>Eukaryota</taxon>
        <taxon>Metazoa</taxon>
        <taxon>Ecdysozoa</taxon>
        <taxon>Arthropoda</taxon>
        <taxon>Hexapoda</taxon>
        <taxon>Collembola</taxon>
        <taxon>Entomobryomorpha</taxon>
        <taxon>Isotomoidea</taxon>
        <taxon>Isotomidae</taxon>
        <taxon>Proisotominae</taxon>
        <taxon>Folsomia</taxon>
    </lineage>
</organism>
<keyword evidence="3" id="KW-1185">Reference proteome</keyword>
<accession>A0A226E7S4</accession>
<reference evidence="2 3" key="1">
    <citation type="submission" date="2015-12" db="EMBL/GenBank/DDBJ databases">
        <title>The genome of Folsomia candida.</title>
        <authorList>
            <person name="Faddeeva A."/>
            <person name="Derks M.F."/>
            <person name="Anvar Y."/>
            <person name="Smit S."/>
            <person name="Van Straalen N."/>
            <person name="Roelofs D."/>
        </authorList>
    </citation>
    <scope>NUCLEOTIDE SEQUENCE [LARGE SCALE GENOMIC DNA]</scope>
    <source>
        <strain evidence="2 3">VU population</strain>
        <tissue evidence="2">Whole body</tissue>
    </source>
</reference>